<feature type="coiled-coil region" evidence="1">
    <location>
        <begin position="345"/>
        <end position="407"/>
    </location>
</feature>
<evidence type="ECO:0000313" key="2">
    <source>
        <dbReference type="EMBL" id="OIT37543.1"/>
    </source>
</evidence>
<dbReference type="SMR" id="A0A314L7K5"/>
<evidence type="ECO:0000313" key="3">
    <source>
        <dbReference type="Proteomes" id="UP000187609"/>
    </source>
</evidence>
<evidence type="ECO:0000256" key="1">
    <source>
        <dbReference type="SAM" id="Coils"/>
    </source>
</evidence>
<dbReference type="EMBL" id="MJEQ01000298">
    <property type="protein sequence ID" value="OIT37543.1"/>
    <property type="molecule type" value="Genomic_DNA"/>
</dbReference>
<keyword evidence="3" id="KW-1185">Reference proteome</keyword>
<dbReference type="Gramene" id="OIT37543">
    <property type="protein sequence ID" value="OIT37543"/>
    <property type="gene ID" value="A4A49_42504"/>
</dbReference>
<dbReference type="AlphaFoldDB" id="A0A314L7K5"/>
<organism evidence="2 3">
    <name type="scientific">Nicotiana attenuata</name>
    <name type="common">Coyote tobacco</name>
    <dbReference type="NCBI Taxonomy" id="49451"/>
    <lineage>
        <taxon>Eukaryota</taxon>
        <taxon>Viridiplantae</taxon>
        <taxon>Streptophyta</taxon>
        <taxon>Embryophyta</taxon>
        <taxon>Tracheophyta</taxon>
        <taxon>Spermatophyta</taxon>
        <taxon>Magnoliopsida</taxon>
        <taxon>eudicotyledons</taxon>
        <taxon>Gunneridae</taxon>
        <taxon>Pentapetalae</taxon>
        <taxon>asterids</taxon>
        <taxon>lamiids</taxon>
        <taxon>Solanales</taxon>
        <taxon>Solanaceae</taxon>
        <taxon>Nicotianoideae</taxon>
        <taxon>Nicotianeae</taxon>
        <taxon>Nicotiana</taxon>
    </lineage>
</organism>
<protein>
    <submittedName>
        <fullName evidence="2">Uncharacterized protein</fullName>
    </submittedName>
</protein>
<dbReference type="STRING" id="49451.A0A314L7K5"/>
<keyword evidence="1" id="KW-0175">Coiled coil</keyword>
<gene>
    <name evidence="2" type="ORF">A4A49_42504</name>
</gene>
<sequence length="425" mass="48362">MGYSLTSMLCMENWALHDPTLRADVGRPSEKISLYREKFLRVHRCTKLPRRCCTAKKNWCEENATFLKHWNHRKDYLVNLIDAVFLFFQEDYVSQQKLEGQGEDESMSKKAEREVFLAGSLDIFANDMPKHSPAFHGPNHSSAETLYCKKFDVILDVTSSSTSPLSFYNDATPSSSLRKTKTRSEAAVDGDSGGDCFQIDEVEQFFARLPAQIRHAQSPGNYVKSPALKKPRYSAEVPNKSKAEVQKLLMMPLHKVLLPVNFSTLMAALPRYAESPDLSVDEIHDLKELKENLQSLFVDFHTAKKQHDECNSKAHQKVILMDELIKGQDRYNDLKQHLNELDTSTNSIRSQILELKESLKEAEMKKRAIQEEGVDLKKTLSAKLSALKELEAEFLDLKKELADSQISKAEVSWANYKQKLSGLGL</sequence>
<comment type="caution">
    <text evidence="2">The sequence shown here is derived from an EMBL/GenBank/DDBJ whole genome shotgun (WGS) entry which is preliminary data.</text>
</comment>
<reference evidence="2" key="1">
    <citation type="submission" date="2016-11" db="EMBL/GenBank/DDBJ databases">
        <title>The genome of Nicotiana attenuata.</title>
        <authorList>
            <person name="Xu S."/>
            <person name="Brockmoeller T."/>
            <person name="Gaquerel E."/>
            <person name="Navarro A."/>
            <person name="Kuhl H."/>
            <person name="Gase K."/>
            <person name="Ling Z."/>
            <person name="Zhou W."/>
            <person name="Kreitzer C."/>
            <person name="Stanke M."/>
            <person name="Tang H."/>
            <person name="Lyons E."/>
            <person name="Pandey P."/>
            <person name="Pandey S.P."/>
            <person name="Timmermann B."/>
            <person name="Baldwin I.T."/>
        </authorList>
    </citation>
    <scope>NUCLEOTIDE SEQUENCE [LARGE SCALE GENOMIC DNA]</scope>
    <source>
        <strain evidence="2">UT</strain>
    </source>
</reference>
<name>A0A314L7K5_NICAT</name>
<accession>A0A314L7K5</accession>
<proteinExistence type="predicted"/>
<dbReference type="Proteomes" id="UP000187609">
    <property type="component" value="Unassembled WGS sequence"/>
</dbReference>